<dbReference type="EMBL" id="CM029052">
    <property type="protein sequence ID" value="KAG2556778.1"/>
    <property type="molecule type" value="Genomic_DNA"/>
</dbReference>
<organism evidence="2 3">
    <name type="scientific">Panicum virgatum</name>
    <name type="common">Blackwell switchgrass</name>
    <dbReference type="NCBI Taxonomy" id="38727"/>
    <lineage>
        <taxon>Eukaryota</taxon>
        <taxon>Viridiplantae</taxon>
        <taxon>Streptophyta</taxon>
        <taxon>Embryophyta</taxon>
        <taxon>Tracheophyta</taxon>
        <taxon>Spermatophyta</taxon>
        <taxon>Magnoliopsida</taxon>
        <taxon>Liliopsida</taxon>
        <taxon>Poales</taxon>
        <taxon>Poaceae</taxon>
        <taxon>PACMAD clade</taxon>
        <taxon>Panicoideae</taxon>
        <taxon>Panicodae</taxon>
        <taxon>Paniceae</taxon>
        <taxon>Panicinae</taxon>
        <taxon>Panicum</taxon>
        <taxon>Panicum sect. Hiantes</taxon>
    </lineage>
</organism>
<dbReference type="InterPro" id="IPR001810">
    <property type="entry name" value="F-box_dom"/>
</dbReference>
<evidence type="ECO:0000313" key="2">
    <source>
        <dbReference type="EMBL" id="KAG2556778.1"/>
    </source>
</evidence>
<name>A0A8T0P703_PANVG</name>
<proteinExistence type="predicted"/>
<keyword evidence="3" id="KW-1185">Reference proteome</keyword>
<comment type="caution">
    <text evidence="2">The sequence shown here is derived from an EMBL/GenBank/DDBJ whole genome shotgun (WGS) entry which is preliminary data.</text>
</comment>
<dbReference type="InterPro" id="IPR036047">
    <property type="entry name" value="F-box-like_dom_sf"/>
</dbReference>
<dbReference type="PANTHER" id="PTHR33110:SF125">
    <property type="entry name" value="OS05G0570350 PROTEIN"/>
    <property type="match status" value="1"/>
</dbReference>
<evidence type="ECO:0000259" key="1">
    <source>
        <dbReference type="SMART" id="SM00256"/>
    </source>
</evidence>
<dbReference type="PANTHER" id="PTHR33110">
    <property type="entry name" value="F-BOX/KELCH-REPEAT PROTEIN-RELATED"/>
    <property type="match status" value="1"/>
</dbReference>
<gene>
    <name evidence="2" type="ORF">PVAP13_8NG152200</name>
</gene>
<accession>A0A8T0P703</accession>
<dbReference type="AlphaFoldDB" id="A0A8T0P703"/>
<dbReference type="SMART" id="SM00256">
    <property type="entry name" value="FBOX"/>
    <property type="match status" value="1"/>
</dbReference>
<dbReference type="SUPFAM" id="SSF81383">
    <property type="entry name" value="F-box domain"/>
    <property type="match status" value="1"/>
</dbReference>
<dbReference type="Pfam" id="PF00646">
    <property type="entry name" value="F-box"/>
    <property type="match status" value="1"/>
</dbReference>
<dbReference type="Pfam" id="PF03478">
    <property type="entry name" value="Beta-prop_KIB1-4"/>
    <property type="match status" value="1"/>
</dbReference>
<dbReference type="Gene3D" id="1.20.1280.50">
    <property type="match status" value="1"/>
</dbReference>
<reference evidence="2" key="1">
    <citation type="submission" date="2020-05" db="EMBL/GenBank/DDBJ databases">
        <title>WGS assembly of Panicum virgatum.</title>
        <authorList>
            <person name="Lovell J.T."/>
            <person name="Jenkins J."/>
            <person name="Shu S."/>
            <person name="Juenger T.E."/>
            <person name="Schmutz J."/>
        </authorList>
    </citation>
    <scope>NUCLEOTIDE SEQUENCE</scope>
    <source>
        <strain evidence="2">AP13</strain>
    </source>
</reference>
<dbReference type="Proteomes" id="UP000823388">
    <property type="component" value="Chromosome 8N"/>
</dbReference>
<feature type="domain" description="F-box" evidence="1">
    <location>
        <begin position="18"/>
        <end position="59"/>
    </location>
</feature>
<dbReference type="InterPro" id="IPR005174">
    <property type="entry name" value="KIB1-4_b-propeller"/>
</dbReference>
<protein>
    <recommendedName>
        <fullName evidence="1">F-box domain-containing protein</fullName>
    </recommendedName>
</protein>
<sequence length="336" mass="38077">MAAPAPAPPPPPTSLQDLPEDILHNILRRIPCGIDRSRMSQVCRAWRDAMRYHRRRLGHLLPWSPALPRLLLPAPFSVRFLASSARVACVLSACRVHHYLAIAPPGSRCFGSHDGGWLFIETHRPRSHKAIHVRGHFVRGFPRELQRRTDPYIHRMAILAAALSTRPDEPNYVGAAIVRSWQHPPACHALAVPPYRRCIALWRRGWRRAYDPVPLGHDAAALDAEDVLYHDAVGAFLFLTQGEHIRECTPVLLPDNKLTARWDTILFFCPAGRVYDQYVRARYLVVSRGELLMVVRFTPQPNQPTSKFKVFRVVGRNTMVPDAYADAFPVAQYPLA</sequence>
<evidence type="ECO:0000313" key="3">
    <source>
        <dbReference type="Proteomes" id="UP000823388"/>
    </source>
</evidence>